<dbReference type="InterPro" id="IPR027007">
    <property type="entry name" value="C2_DOCK-type_domain"/>
</dbReference>
<reference evidence="4 5" key="1">
    <citation type="submission" date="2024-11" db="EMBL/GenBank/DDBJ databases">
        <title>Adaptive evolution of stress response genes in parasites aligns with host niche diversity.</title>
        <authorList>
            <person name="Hahn C."/>
            <person name="Resl P."/>
        </authorList>
    </citation>
    <scope>NUCLEOTIDE SEQUENCE [LARGE SCALE GENOMIC DNA]</scope>
    <source>
        <strain evidence="4">EGGRZ-B1_66</strain>
        <tissue evidence="4">Body</tissue>
    </source>
</reference>
<evidence type="ECO:0000313" key="5">
    <source>
        <dbReference type="Proteomes" id="UP001626550"/>
    </source>
</evidence>
<comment type="similarity">
    <text evidence="1">Belongs to the DOCK family.</text>
</comment>
<protein>
    <submittedName>
        <fullName evidence="4">Dedicator of cytokinesis protein 10</fullName>
    </submittedName>
</protein>
<comment type="caution">
    <text evidence="4">The sequence shown here is derived from an EMBL/GenBank/DDBJ whole genome shotgun (WGS) entry which is preliminary data.</text>
</comment>
<accession>A0ABD2QK50</accession>
<dbReference type="EMBL" id="JBJKFK010000203">
    <property type="protein sequence ID" value="KAL3318786.1"/>
    <property type="molecule type" value="Genomic_DNA"/>
</dbReference>
<evidence type="ECO:0000313" key="4">
    <source>
        <dbReference type="EMBL" id="KAL3318786.1"/>
    </source>
</evidence>
<sequence length="554" mass="60556">MTLSFVRLLELINPSLAIEYNGQKSSSPVPRPKDLQVDLSLASQLIEPSGVVKHLEHFLDIHGSCGDIVPGLTDPLGPPSTTGSVKSLEIDSVSLSSLNARDSIIASGNNTLSANERLSAYLEQFVSASSNTGLHQTASTISLTSKDSCTNLAGVSQDASPFTSDGLEGSIWQPPVPHMQFVHNLYLYPRSLNLNCKHGFPRARNLSCYVELRASDDLCSAPLRSFYLRESSLYKHTAFDTWLNTSVLYHEAAPQFNEEIKLCLPFDLLESHHLLFRFYHVSCDTAGSGLDKLSSSTNSPDSTRQLESPTGFAWLPLLTDTNSLQSGSFHLPICQELQSGYLSSPAPTCQPRRPILSGTQLMHGFNPHWIENGKPLFQVDLLPFSSVYTADAKIGAFFSICARQLGQLTSLKPHNDSDAPKTRSVKFSEDDPVIETIGKAGTARPTSVALKTNGTAFSSHGNSLSNAIKSLLLTKQRSVVQFLPALLNQFMEIFYIVCKNGEMRFQTCSKSDAARGWLFTYQVESSGSPGDLLKTAIGSVLTSHQKKSFHIHDL</sequence>
<dbReference type="PANTHER" id="PTHR23317">
    <property type="entry name" value="DEDICATOR OF CYTOKINESIS DOCK"/>
    <property type="match status" value="1"/>
</dbReference>
<gene>
    <name evidence="4" type="primary">DOCK10_2</name>
    <name evidence="4" type="ORF">Ciccas_002549</name>
</gene>
<name>A0ABD2QK50_9PLAT</name>
<dbReference type="Gene3D" id="2.60.40.150">
    <property type="entry name" value="C2 domain"/>
    <property type="match status" value="1"/>
</dbReference>
<organism evidence="4 5">
    <name type="scientific">Cichlidogyrus casuarinus</name>
    <dbReference type="NCBI Taxonomy" id="1844966"/>
    <lineage>
        <taxon>Eukaryota</taxon>
        <taxon>Metazoa</taxon>
        <taxon>Spiralia</taxon>
        <taxon>Lophotrochozoa</taxon>
        <taxon>Platyhelminthes</taxon>
        <taxon>Monogenea</taxon>
        <taxon>Monopisthocotylea</taxon>
        <taxon>Dactylogyridea</taxon>
        <taxon>Ancyrocephalidae</taxon>
        <taxon>Cichlidogyrus</taxon>
    </lineage>
</organism>
<dbReference type="Pfam" id="PF14429">
    <property type="entry name" value="DOCK-C2"/>
    <property type="match status" value="1"/>
</dbReference>
<keyword evidence="5" id="KW-1185">Reference proteome</keyword>
<proteinExistence type="inferred from homology"/>
<feature type="chain" id="PRO_5044767611" evidence="2">
    <location>
        <begin position="18"/>
        <end position="554"/>
    </location>
</feature>
<dbReference type="PANTHER" id="PTHR23317:SF26">
    <property type="entry name" value="ZIZIMIN, ISOFORM K"/>
    <property type="match status" value="1"/>
</dbReference>
<keyword evidence="2" id="KW-0732">Signal</keyword>
<evidence type="ECO:0000259" key="3">
    <source>
        <dbReference type="PROSITE" id="PS51650"/>
    </source>
</evidence>
<evidence type="ECO:0000256" key="1">
    <source>
        <dbReference type="PROSITE-ProRule" id="PRU00983"/>
    </source>
</evidence>
<dbReference type="InterPro" id="IPR026791">
    <property type="entry name" value="DOCK"/>
</dbReference>
<feature type="domain" description="C2 DOCK-type" evidence="3">
    <location>
        <begin position="182"/>
        <end position="384"/>
    </location>
</feature>
<feature type="signal peptide" evidence="2">
    <location>
        <begin position="1"/>
        <end position="17"/>
    </location>
</feature>
<dbReference type="Proteomes" id="UP001626550">
    <property type="component" value="Unassembled WGS sequence"/>
</dbReference>
<evidence type="ECO:0000256" key="2">
    <source>
        <dbReference type="SAM" id="SignalP"/>
    </source>
</evidence>
<dbReference type="PROSITE" id="PS51650">
    <property type="entry name" value="C2_DOCK"/>
    <property type="match status" value="1"/>
</dbReference>
<dbReference type="AlphaFoldDB" id="A0ABD2QK50"/>
<dbReference type="InterPro" id="IPR035892">
    <property type="entry name" value="C2_domain_sf"/>
</dbReference>